<feature type="transmembrane region" description="Helical" evidence="10">
    <location>
        <begin position="35"/>
        <end position="53"/>
    </location>
</feature>
<evidence type="ECO:0000256" key="4">
    <source>
        <dbReference type="ARBA" id="ARBA00022679"/>
    </source>
</evidence>
<dbReference type="PANTHER" id="PTHR13205:SF15">
    <property type="entry name" value="DOLICHOL KINASE"/>
    <property type="match status" value="1"/>
</dbReference>
<evidence type="ECO:0000313" key="12">
    <source>
        <dbReference type="Proteomes" id="UP001470230"/>
    </source>
</evidence>
<feature type="transmembrane region" description="Helical" evidence="10">
    <location>
        <begin position="335"/>
        <end position="352"/>
    </location>
</feature>
<evidence type="ECO:0000313" key="11">
    <source>
        <dbReference type="EMBL" id="KAK8845118.1"/>
    </source>
</evidence>
<dbReference type="PANTHER" id="PTHR13205">
    <property type="entry name" value="TRANSMEMBRANE PROTEIN 15-RELATED"/>
    <property type="match status" value="1"/>
</dbReference>
<feature type="transmembrane region" description="Helical" evidence="10">
    <location>
        <begin position="408"/>
        <end position="429"/>
    </location>
</feature>
<feature type="transmembrane region" description="Helical" evidence="10">
    <location>
        <begin position="65"/>
        <end position="98"/>
    </location>
</feature>
<dbReference type="InterPro" id="IPR032974">
    <property type="entry name" value="Polypren_kinase"/>
</dbReference>
<keyword evidence="12" id="KW-1185">Reference proteome</keyword>
<evidence type="ECO:0000256" key="5">
    <source>
        <dbReference type="ARBA" id="ARBA00022692"/>
    </source>
</evidence>
<evidence type="ECO:0000256" key="3">
    <source>
        <dbReference type="ARBA" id="ARBA00012132"/>
    </source>
</evidence>
<dbReference type="EMBL" id="JAPFFF010000031">
    <property type="protein sequence ID" value="KAK8845118.1"/>
    <property type="molecule type" value="Genomic_DNA"/>
</dbReference>
<evidence type="ECO:0000256" key="2">
    <source>
        <dbReference type="ARBA" id="ARBA00010794"/>
    </source>
</evidence>
<evidence type="ECO:0000256" key="10">
    <source>
        <dbReference type="SAM" id="Phobius"/>
    </source>
</evidence>
<feature type="transmembrane region" description="Helical" evidence="10">
    <location>
        <begin position="276"/>
        <end position="304"/>
    </location>
</feature>
<evidence type="ECO:0000256" key="1">
    <source>
        <dbReference type="ARBA" id="ARBA00004477"/>
    </source>
</evidence>
<evidence type="ECO:0000256" key="6">
    <source>
        <dbReference type="ARBA" id="ARBA00022777"/>
    </source>
</evidence>
<keyword evidence="7" id="KW-0256">Endoplasmic reticulum</keyword>
<name>A0ABR2HEN1_9EUKA</name>
<proteinExistence type="inferred from homology"/>
<protein>
    <recommendedName>
        <fullName evidence="3">dolichol kinase</fullName>
        <ecNumber evidence="3">2.7.1.108</ecNumber>
    </recommendedName>
</protein>
<feature type="transmembrane region" description="Helical" evidence="10">
    <location>
        <begin position="110"/>
        <end position="126"/>
    </location>
</feature>
<keyword evidence="4" id="KW-0808">Transferase</keyword>
<feature type="transmembrane region" description="Helical" evidence="10">
    <location>
        <begin position="238"/>
        <end position="256"/>
    </location>
</feature>
<evidence type="ECO:0000256" key="8">
    <source>
        <dbReference type="ARBA" id="ARBA00022989"/>
    </source>
</evidence>
<dbReference type="Proteomes" id="UP001470230">
    <property type="component" value="Unassembled WGS sequence"/>
</dbReference>
<comment type="caution">
    <text evidence="11">The sequence shown here is derived from an EMBL/GenBank/DDBJ whole genome shotgun (WGS) entry which is preliminary data.</text>
</comment>
<accession>A0ABR2HEN1</accession>
<comment type="similarity">
    <text evidence="2">Belongs to the polyprenol kinase family.</text>
</comment>
<feature type="transmembrane region" description="Helical" evidence="10">
    <location>
        <begin position="435"/>
        <end position="454"/>
    </location>
</feature>
<comment type="subcellular location">
    <subcellularLocation>
        <location evidence="1">Endoplasmic reticulum membrane</location>
        <topology evidence="1">Multi-pass membrane protein</topology>
    </subcellularLocation>
</comment>
<organism evidence="11 12">
    <name type="scientific">Tritrichomonas musculus</name>
    <dbReference type="NCBI Taxonomy" id="1915356"/>
    <lineage>
        <taxon>Eukaryota</taxon>
        <taxon>Metamonada</taxon>
        <taxon>Parabasalia</taxon>
        <taxon>Tritrichomonadida</taxon>
        <taxon>Tritrichomonadidae</taxon>
        <taxon>Tritrichomonas</taxon>
    </lineage>
</organism>
<sequence length="481" mass="53408">MFTHFNLEVLDSITWSLVYISSIFIRLFQGFFIDSIFLFLLLISSWIVSVLNSRPQFRQGARNGIICGFLSVPATLAAVGSSLLYPAILVDIIFSLLFILSPTLVPSTDFRFNIIVTLLVTFLFSLTKENIFILLVTAIFGLMVISCLMKYAPGSFTLGEFVMVSTLSCLPIKLIFTEENGIVRFSSIFIVFGVLCLSLALLIKRPLCVFIVFFAFIISLHDIPIVLNYLFNTRRLLLVVYCGVVCCIFVIISAFWKGLQNFPQIIQRKFFHLMALLVFVPPVMIDCEFLKLCISGAIFMFLFIESLRIVRFPYVASIVESYVSGFIDERDSNELILTHLFLLLGLGLPVLLTPSDMSSLVSNSLICKALKLSIHVCGISVLAVGDAAASVFGVYYGKHKWPGSKKSYEGTAGAFAGTWITLSVILIIGQKCFPFGMILALIVPSLIGALDEAFTSQIDNLTLPFVMIPPIVCSFFLLSNI</sequence>
<evidence type="ECO:0000256" key="7">
    <source>
        <dbReference type="ARBA" id="ARBA00022824"/>
    </source>
</evidence>
<feature type="transmembrane region" description="Helical" evidence="10">
    <location>
        <begin position="209"/>
        <end position="231"/>
    </location>
</feature>
<feature type="transmembrane region" description="Helical" evidence="10">
    <location>
        <begin position="461"/>
        <end position="478"/>
    </location>
</feature>
<feature type="transmembrane region" description="Helical" evidence="10">
    <location>
        <begin position="372"/>
        <end position="396"/>
    </location>
</feature>
<reference evidence="11 12" key="1">
    <citation type="submission" date="2024-04" db="EMBL/GenBank/DDBJ databases">
        <title>Tritrichomonas musculus Genome.</title>
        <authorList>
            <person name="Alves-Ferreira E."/>
            <person name="Grigg M."/>
            <person name="Lorenzi H."/>
            <person name="Galac M."/>
        </authorList>
    </citation>
    <scope>NUCLEOTIDE SEQUENCE [LARGE SCALE GENOMIC DNA]</scope>
    <source>
        <strain evidence="11 12">EAF2021</strain>
    </source>
</reference>
<gene>
    <name evidence="11" type="ORF">M9Y10_021298</name>
</gene>
<keyword evidence="9 10" id="KW-0472">Membrane</keyword>
<keyword evidence="8 10" id="KW-1133">Transmembrane helix</keyword>
<keyword evidence="6" id="KW-0418">Kinase</keyword>
<keyword evidence="5 10" id="KW-0812">Transmembrane</keyword>
<feature type="transmembrane region" description="Helical" evidence="10">
    <location>
        <begin position="131"/>
        <end position="152"/>
    </location>
</feature>
<dbReference type="EC" id="2.7.1.108" evidence="3"/>
<evidence type="ECO:0000256" key="9">
    <source>
        <dbReference type="ARBA" id="ARBA00023136"/>
    </source>
</evidence>
<feature type="transmembrane region" description="Helical" evidence="10">
    <location>
        <begin position="183"/>
        <end position="203"/>
    </location>
</feature>